<protein>
    <submittedName>
        <fullName evidence="1">Uncharacterized protein</fullName>
    </submittedName>
</protein>
<dbReference type="KEGG" id="pdo:PSDT_0547"/>
<organism evidence="1 2">
    <name type="scientific">Parascardovia denticolens DSM 10105 = JCM 12538</name>
    <dbReference type="NCBI Taxonomy" id="864564"/>
    <lineage>
        <taxon>Bacteria</taxon>
        <taxon>Bacillati</taxon>
        <taxon>Actinomycetota</taxon>
        <taxon>Actinomycetes</taxon>
        <taxon>Bifidobacteriales</taxon>
        <taxon>Bifidobacteriaceae</taxon>
        <taxon>Parascardovia</taxon>
    </lineage>
</organism>
<gene>
    <name evidence="1" type="ORF">HMPREF0620_1105</name>
</gene>
<comment type="caution">
    <text evidence="1">The sequence shown here is derived from an EMBL/GenBank/DDBJ whole genome shotgun (WGS) entry which is preliminary data.</text>
</comment>
<reference evidence="1 2" key="1">
    <citation type="submission" date="2010-12" db="EMBL/GenBank/DDBJ databases">
        <authorList>
            <person name="Muzny D."/>
            <person name="Qin X."/>
            <person name="Buhay C."/>
            <person name="Dugan-Rocha S."/>
            <person name="Ding Y."/>
            <person name="Chen G."/>
            <person name="Hawes A."/>
            <person name="Holder M."/>
            <person name="Jhangiani S."/>
            <person name="Johnson A."/>
            <person name="Khan Z."/>
            <person name="Li Z."/>
            <person name="Liu W."/>
            <person name="Liu X."/>
            <person name="Perez L."/>
            <person name="Shen H."/>
            <person name="Wang Q."/>
            <person name="Watt J."/>
            <person name="Xi L."/>
            <person name="Xin Y."/>
            <person name="Zhou J."/>
            <person name="Deng J."/>
            <person name="Jiang H."/>
            <person name="Liu Y."/>
            <person name="Qu J."/>
            <person name="Song X.-Z."/>
            <person name="Zhang L."/>
            <person name="Villasana D."/>
            <person name="Johnson A."/>
            <person name="Liu J."/>
            <person name="Liyanage D."/>
            <person name="Lorensuhewa L."/>
            <person name="Robinson T."/>
            <person name="Song A."/>
            <person name="Song B.-B."/>
            <person name="Dinh H."/>
            <person name="Thornton R."/>
            <person name="Coyle M."/>
            <person name="Francisco L."/>
            <person name="Jackson L."/>
            <person name="Javaid M."/>
            <person name="Korchina V."/>
            <person name="Kovar C."/>
            <person name="Mata R."/>
            <person name="Mathew T."/>
            <person name="Ngo R."/>
            <person name="Nguyen L."/>
            <person name="Nguyen N."/>
            <person name="Okwuonu G."/>
            <person name="Ongeri F."/>
            <person name="Pham C."/>
            <person name="Simmons D."/>
            <person name="Wilczek-Boney K."/>
            <person name="Hale W."/>
            <person name="Jakkamsetti A."/>
            <person name="Pham P."/>
            <person name="Ruth R."/>
            <person name="San Lucas F."/>
            <person name="Warren J."/>
            <person name="Zhang J."/>
            <person name="Zhao Z."/>
            <person name="Zhou C."/>
            <person name="Zhu D."/>
            <person name="Lee S."/>
            <person name="Bess C."/>
            <person name="Blankenburg K."/>
            <person name="Forbes L."/>
            <person name="Fu Q."/>
            <person name="Gubbala S."/>
            <person name="Hirani K."/>
            <person name="Jayaseelan J.C."/>
            <person name="Lara F."/>
            <person name="Munidasa M."/>
            <person name="Palculict T."/>
            <person name="Patil S."/>
            <person name="Pu L.-L."/>
            <person name="Saada N."/>
            <person name="Tang L."/>
            <person name="Weissenberger G."/>
            <person name="Zhu Y."/>
            <person name="Hemphill L."/>
            <person name="Shang Y."/>
            <person name="Youmans B."/>
            <person name="Ayvaz T."/>
            <person name="Ross M."/>
            <person name="Santibanez J."/>
            <person name="Aqrawi P."/>
            <person name="Gross S."/>
            <person name="Joshi V."/>
            <person name="Fowler G."/>
            <person name="Nazareth L."/>
            <person name="Reid J."/>
            <person name="Worley K."/>
            <person name="Petrosino J."/>
            <person name="Highlander S."/>
            <person name="Gibbs R."/>
        </authorList>
    </citation>
    <scope>NUCLEOTIDE SEQUENCE [LARGE SCALE GENOMIC DNA]</scope>
    <source>
        <strain evidence="1 2">DSM 10105</strain>
    </source>
</reference>
<dbReference type="HOGENOM" id="CLU_1026172_0_0_11"/>
<dbReference type="PATRIC" id="fig|864564.6.peg.605"/>
<evidence type="ECO:0000313" key="1">
    <source>
        <dbReference type="EMBL" id="EFT84100.1"/>
    </source>
</evidence>
<dbReference type="Proteomes" id="UP000004946">
    <property type="component" value="Chromosome"/>
</dbReference>
<dbReference type="AlphaFoldDB" id="E6JZU6"/>
<sequence length="271" mass="28902">MFAKQHVKITARYKTVAGPPVTLSEQNELSGFTMDADVLDVTASFGPDGGRILSVIVNGKQYKAIVNFTPADPVAQKATEAPFSSKDTGLKSAGYTVNGVYKSQTGSTWQVPQGGTFSYEPMAGQPSGEGHDLRVHGERARPRRAYVRPPPLHGHLHHPRHALRTADGNQGEREDHQRLRPRPPLLRCERGEREQVDGRPPQCDKTLGVTVVTSKDGRTATITVTSADGLVKTVYTVHAHGVASDGGAGADDTGVTVDVGAAPVAGMRLGR</sequence>
<evidence type="ECO:0000313" key="2">
    <source>
        <dbReference type="Proteomes" id="UP000004946"/>
    </source>
</evidence>
<accession>E6JZU6</accession>
<keyword evidence="2" id="KW-1185">Reference proteome</keyword>
<dbReference type="EMBL" id="AEON01000001">
    <property type="protein sequence ID" value="EFT84100.1"/>
    <property type="molecule type" value="Genomic_DNA"/>
</dbReference>
<name>E6JZU6_PARDN</name>
<proteinExistence type="predicted"/>